<evidence type="ECO:0000313" key="2">
    <source>
        <dbReference type="Proteomes" id="UP000033018"/>
    </source>
</evidence>
<dbReference type="EMBL" id="KP790011">
    <property type="protein sequence ID" value="AKC03039.1"/>
    <property type="molecule type" value="Genomic_DNA"/>
</dbReference>
<dbReference type="Proteomes" id="UP000033018">
    <property type="component" value="Segment"/>
</dbReference>
<dbReference type="GeneID" id="28800854"/>
<sequence length="123" mass="13305">MPQTDPLDELLKAIRAGGARAVGGDLPGDLDAALPLCQVLALPGSATFEAWGGRTLRREQPFDVYVLARSQVQAGDLAREIVDRIEGVHGPLIVTVDSLPHNVPEYNPRVKRCLFTVTASYSR</sequence>
<dbReference type="OrthoDB" id="36589at10239"/>
<evidence type="ECO:0000313" key="1">
    <source>
        <dbReference type="EMBL" id="AKC03039.1"/>
    </source>
</evidence>
<proteinExistence type="predicted"/>
<dbReference type="RefSeq" id="YP_009275700.1">
    <property type="nucleotide sequence ID" value="NC_030932.1"/>
</dbReference>
<gene>
    <name evidence="1" type="ORF">Gsput1_14</name>
</gene>
<reference evidence="1 2" key="1">
    <citation type="journal article" date="2015" name="Sci. Rep.">
        <title>Bacteriophages of wastewater foaming-associated filamentous Gordonia reduce host levels in raw activated sludge.</title>
        <authorList>
            <person name="Liu M."/>
            <person name="Gill J.J."/>
            <person name="Young R."/>
            <person name="Summer E.J."/>
        </authorList>
    </citation>
    <scope>NUCLEOTIDE SEQUENCE [LARGE SCALE GENOMIC DNA]</scope>
</reference>
<protein>
    <recommendedName>
        <fullName evidence="3">Tail terminator</fullName>
    </recommendedName>
</protein>
<accession>A0A0E3T6Y6</accession>
<name>A0A0E3T6Y6_9CAUD</name>
<keyword evidence="2" id="KW-1185">Reference proteome</keyword>
<dbReference type="KEGG" id="vg:28800854"/>
<organism evidence="1 2">
    <name type="scientific">Gordonia phage Gsput1</name>
    <dbReference type="NCBI Taxonomy" id="1622193"/>
    <lineage>
        <taxon>Viruses</taxon>
        <taxon>Duplodnaviria</taxon>
        <taxon>Heunggongvirae</taxon>
        <taxon>Uroviricota</taxon>
        <taxon>Caudoviricetes</taxon>
        <taxon>Ruthgordonvirinae</taxon>
        <taxon>Gesputvirus</taxon>
        <taxon>Gesputvirus gsput1</taxon>
    </lineage>
</organism>
<evidence type="ECO:0008006" key="3">
    <source>
        <dbReference type="Google" id="ProtNLM"/>
    </source>
</evidence>